<proteinExistence type="predicted"/>
<name>A0A835Q672_VANPL</name>
<dbReference type="AlphaFoldDB" id="A0A835Q672"/>
<accession>A0A835Q672</accession>
<protein>
    <submittedName>
        <fullName evidence="1">Uncharacterized protein</fullName>
    </submittedName>
</protein>
<reference evidence="1 2" key="1">
    <citation type="journal article" date="2020" name="Nat. Food">
        <title>A phased Vanilla planifolia genome enables genetic improvement of flavour and production.</title>
        <authorList>
            <person name="Hasing T."/>
            <person name="Tang H."/>
            <person name="Brym M."/>
            <person name="Khazi F."/>
            <person name="Huang T."/>
            <person name="Chambers A.H."/>
        </authorList>
    </citation>
    <scope>NUCLEOTIDE SEQUENCE [LARGE SCALE GENOMIC DNA]</scope>
    <source>
        <tissue evidence="1">Leaf</tissue>
    </source>
</reference>
<sequence length="105" mass="12101">MYFGCDGTSRGCPVCIGVFMQGLAHHQNVINIILEVLWLWNMSSTILFICGPRIVEVEWHHLIVKVVIVGDESGFLYIKLEFADLMVTHENIMKAEVFELYYCVY</sequence>
<evidence type="ECO:0000313" key="1">
    <source>
        <dbReference type="EMBL" id="KAG0464881.1"/>
    </source>
</evidence>
<dbReference type="EMBL" id="JADCNM010000010">
    <property type="protein sequence ID" value="KAG0464881.1"/>
    <property type="molecule type" value="Genomic_DNA"/>
</dbReference>
<comment type="caution">
    <text evidence="1">The sequence shown here is derived from an EMBL/GenBank/DDBJ whole genome shotgun (WGS) entry which is preliminary data.</text>
</comment>
<organism evidence="1 2">
    <name type="scientific">Vanilla planifolia</name>
    <name type="common">Vanilla</name>
    <dbReference type="NCBI Taxonomy" id="51239"/>
    <lineage>
        <taxon>Eukaryota</taxon>
        <taxon>Viridiplantae</taxon>
        <taxon>Streptophyta</taxon>
        <taxon>Embryophyta</taxon>
        <taxon>Tracheophyta</taxon>
        <taxon>Spermatophyta</taxon>
        <taxon>Magnoliopsida</taxon>
        <taxon>Liliopsida</taxon>
        <taxon>Asparagales</taxon>
        <taxon>Orchidaceae</taxon>
        <taxon>Vanilloideae</taxon>
        <taxon>Vanilleae</taxon>
        <taxon>Vanilla</taxon>
    </lineage>
</organism>
<dbReference type="Proteomes" id="UP000639772">
    <property type="component" value="Chromosome 10"/>
</dbReference>
<evidence type="ECO:0000313" key="2">
    <source>
        <dbReference type="Proteomes" id="UP000639772"/>
    </source>
</evidence>
<gene>
    <name evidence="1" type="ORF">HPP92_019045</name>
</gene>